<dbReference type="Proteomes" id="UP000441586">
    <property type="component" value="Unassembled WGS sequence"/>
</dbReference>
<sequence length="394" mass="44137">MPDPLKFPSVHTKTPKLRVLGTDVTLIGALKNAAEADLGIQLEFTVLDGIQAQRRGVLAPETFDIYDQWFHDLDQVWPARSLKPIDVDRILIWDELQAWPVLNEQHVSGTLSGTPFSRLYVQDSGELSCQVTGQISMLPTVYNADSFAVIGDTSEPEPNSWADLLSDRWSGRVAIQADAAIGVPDLLMALRAQNEYSCTDPGNLSLREIESFIRLVKQYQLSNHFLGFWNDNPPSTNGTATLSTMWWSNYLSQKAKGTSIRMCTPTEGYRGWCGGMALSQHVDQRTEELAYAYMNWWLTGPAGAIMARNGAYMAAASATRSHLTANEWDFWYDGKPSVADILDPFGNVVYRPGELREGGSCENRQKQIVIWNSVMDEHNFLVRLWNVITERALV</sequence>
<protein>
    <submittedName>
        <fullName evidence="1">Extracellular solute-binding protein</fullName>
    </submittedName>
</protein>
<evidence type="ECO:0000313" key="2">
    <source>
        <dbReference type="Proteomes" id="UP000441586"/>
    </source>
</evidence>
<name>A0A6A4RK92_9RHOB</name>
<gene>
    <name evidence="1" type="ORF">GP644_07240</name>
</gene>
<dbReference type="AlphaFoldDB" id="A0A6A4RK92"/>
<organism evidence="1 2">
    <name type="scientific">Parasedimentitalea maritima</name>
    <dbReference type="NCBI Taxonomy" id="2578117"/>
    <lineage>
        <taxon>Bacteria</taxon>
        <taxon>Pseudomonadati</taxon>
        <taxon>Pseudomonadota</taxon>
        <taxon>Alphaproteobacteria</taxon>
        <taxon>Rhodobacterales</taxon>
        <taxon>Paracoccaceae</taxon>
        <taxon>Parasedimentitalea</taxon>
    </lineage>
</organism>
<dbReference type="RefSeq" id="WP_158978281.1">
    <property type="nucleotide sequence ID" value="NZ_WSFO01000003.1"/>
</dbReference>
<dbReference type="SUPFAM" id="SSF53850">
    <property type="entry name" value="Periplasmic binding protein-like II"/>
    <property type="match status" value="1"/>
</dbReference>
<comment type="caution">
    <text evidence="1">The sequence shown here is derived from an EMBL/GenBank/DDBJ whole genome shotgun (WGS) entry which is preliminary data.</text>
</comment>
<dbReference type="Gene3D" id="3.40.190.10">
    <property type="entry name" value="Periplasmic binding protein-like II"/>
    <property type="match status" value="1"/>
</dbReference>
<proteinExistence type="predicted"/>
<accession>A0A6A4RK92</accession>
<reference evidence="1 2" key="1">
    <citation type="submission" date="2019-12" db="EMBL/GenBank/DDBJ databases">
        <authorList>
            <person name="Zhang Y.-J."/>
        </authorList>
    </citation>
    <scope>NUCLEOTIDE SEQUENCE [LARGE SCALE GENOMIC DNA]</scope>
    <source>
        <strain evidence="1 2">H18S-6</strain>
    </source>
</reference>
<dbReference type="EMBL" id="WSFO01000003">
    <property type="protein sequence ID" value="KAE9631005.1"/>
    <property type="molecule type" value="Genomic_DNA"/>
</dbReference>
<evidence type="ECO:0000313" key="1">
    <source>
        <dbReference type="EMBL" id="KAE9631005.1"/>
    </source>
</evidence>
<dbReference type="Pfam" id="PF13343">
    <property type="entry name" value="SBP_bac_6"/>
    <property type="match status" value="1"/>
</dbReference>